<proteinExistence type="predicted"/>
<dbReference type="Proteomes" id="UP000218811">
    <property type="component" value="Unassembled WGS sequence"/>
</dbReference>
<gene>
    <name evidence="1" type="ORF">WOLCODRAFT_27739</name>
</gene>
<name>A0A2H3JEU6_WOLCO</name>
<evidence type="ECO:0000313" key="1">
    <source>
        <dbReference type="EMBL" id="PCH35234.1"/>
    </source>
</evidence>
<protein>
    <submittedName>
        <fullName evidence="1">Uncharacterized protein</fullName>
    </submittedName>
</protein>
<evidence type="ECO:0000313" key="2">
    <source>
        <dbReference type="Proteomes" id="UP000218811"/>
    </source>
</evidence>
<accession>A0A2H3JEU6</accession>
<keyword evidence="2" id="KW-1185">Reference proteome</keyword>
<reference evidence="1 2" key="1">
    <citation type="journal article" date="2012" name="Science">
        <title>The Paleozoic origin of enzymatic lignin decomposition reconstructed from 31 fungal genomes.</title>
        <authorList>
            <person name="Floudas D."/>
            <person name="Binder M."/>
            <person name="Riley R."/>
            <person name="Barry K."/>
            <person name="Blanchette R.A."/>
            <person name="Henrissat B."/>
            <person name="Martinez A.T."/>
            <person name="Otillar R."/>
            <person name="Spatafora J.W."/>
            <person name="Yadav J.S."/>
            <person name="Aerts A."/>
            <person name="Benoit I."/>
            <person name="Boyd A."/>
            <person name="Carlson A."/>
            <person name="Copeland A."/>
            <person name="Coutinho P.M."/>
            <person name="de Vries R.P."/>
            <person name="Ferreira P."/>
            <person name="Findley K."/>
            <person name="Foster B."/>
            <person name="Gaskell J."/>
            <person name="Glotzer D."/>
            <person name="Gorecki P."/>
            <person name="Heitman J."/>
            <person name="Hesse C."/>
            <person name="Hori C."/>
            <person name="Igarashi K."/>
            <person name="Jurgens J.A."/>
            <person name="Kallen N."/>
            <person name="Kersten P."/>
            <person name="Kohler A."/>
            <person name="Kuees U."/>
            <person name="Kumar T.K.A."/>
            <person name="Kuo A."/>
            <person name="LaButti K."/>
            <person name="Larrondo L.F."/>
            <person name="Lindquist E."/>
            <person name="Ling A."/>
            <person name="Lombard V."/>
            <person name="Lucas S."/>
            <person name="Lundell T."/>
            <person name="Martin R."/>
            <person name="McLaughlin D.J."/>
            <person name="Morgenstern I."/>
            <person name="Morin E."/>
            <person name="Murat C."/>
            <person name="Nagy L.G."/>
            <person name="Nolan M."/>
            <person name="Ohm R.A."/>
            <person name="Patyshakuliyeva A."/>
            <person name="Rokas A."/>
            <person name="Ruiz-Duenas F.J."/>
            <person name="Sabat G."/>
            <person name="Salamov A."/>
            <person name="Samejima M."/>
            <person name="Schmutz J."/>
            <person name="Slot J.C."/>
            <person name="St John F."/>
            <person name="Stenlid J."/>
            <person name="Sun H."/>
            <person name="Sun S."/>
            <person name="Syed K."/>
            <person name="Tsang A."/>
            <person name="Wiebenga A."/>
            <person name="Young D."/>
            <person name="Pisabarro A."/>
            <person name="Eastwood D.C."/>
            <person name="Martin F."/>
            <person name="Cullen D."/>
            <person name="Grigoriev I.V."/>
            <person name="Hibbett D.S."/>
        </authorList>
    </citation>
    <scope>NUCLEOTIDE SEQUENCE [LARGE SCALE GENOMIC DNA]</scope>
    <source>
        <strain evidence="1 2">MD-104</strain>
    </source>
</reference>
<sequence length="72" mass="7984">MEEKGERNSAYILAFLGAMDNLAVVLTPTESLRTNQAVRRQSSIAGSLNFATPTRCRSHRNWADSDHKHPGT</sequence>
<dbReference type="AlphaFoldDB" id="A0A2H3JEU6"/>
<dbReference type="EMBL" id="KB467843">
    <property type="protein sequence ID" value="PCH35234.1"/>
    <property type="molecule type" value="Genomic_DNA"/>
</dbReference>
<organism evidence="1 2">
    <name type="scientific">Wolfiporia cocos (strain MD-104)</name>
    <name type="common">Brown rot fungus</name>
    <dbReference type="NCBI Taxonomy" id="742152"/>
    <lineage>
        <taxon>Eukaryota</taxon>
        <taxon>Fungi</taxon>
        <taxon>Dikarya</taxon>
        <taxon>Basidiomycota</taxon>
        <taxon>Agaricomycotina</taxon>
        <taxon>Agaricomycetes</taxon>
        <taxon>Polyporales</taxon>
        <taxon>Phaeolaceae</taxon>
        <taxon>Wolfiporia</taxon>
    </lineage>
</organism>